<protein>
    <submittedName>
        <fullName evidence="2">ATP-binding protein</fullName>
    </submittedName>
</protein>
<organism evidence="2">
    <name type="scientific">bacterium 19CA06SA08-2</name>
    <dbReference type="NCBI Taxonomy" id="2920658"/>
    <lineage>
        <taxon>Bacteria</taxon>
    </lineage>
</organism>
<dbReference type="Gene3D" id="3.40.50.300">
    <property type="entry name" value="P-loop containing nucleotide triphosphate hydrolases"/>
    <property type="match status" value="1"/>
</dbReference>
<sequence>MIVELVVKNFRSIKNEQTFSMAKSKSIELEDNTFVPNAVGAIPLLRSSALYGANAAGKSNLIRSLKTMREVVRESAKEKQRGDSLSVVPFKLSDETVNAPSEFEVVFFADGIKYQYGFTLTQERIHEEWLYAFPNERPQRWFIRAYDVETNEYAWDFSASFTGKKQLWKEATRDNSLFLSTAVMLNSDKLKPVYDWFDKTLKVTGIGGWSHGYTADMCSEEHGKREILKFLKAADLDISDVVVESKSIDGSFFPETMPNSIRDELLKELAGKELLEVKTVHKSDSGKDVLFDLQDESDGTRKLFSFAGPWVESLKSGNVLFIDELHDSLHPNIVKFLVRLFNNPQTNPNNAQLVFTTHETSILDQNIFRRDQVWFCSKNDRQETVLYPLTDFNPRKGVENLEKSYLSGRYGALPMVSTLDYMGDNPHGL</sequence>
<dbReference type="InterPro" id="IPR027417">
    <property type="entry name" value="P-loop_NTPase"/>
</dbReference>
<reference evidence="2" key="1">
    <citation type="submission" date="2022-03" db="EMBL/GenBank/DDBJ databases">
        <title>Sea Food Isolates.</title>
        <authorList>
            <person name="Li c."/>
        </authorList>
    </citation>
    <scope>NUCLEOTIDE SEQUENCE</scope>
    <source>
        <strain evidence="2">19CA06SA08-2</strain>
    </source>
</reference>
<evidence type="ECO:0000313" key="2">
    <source>
        <dbReference type="EMBL" id="XAG70117.1"/>
    </source>
</evidence>
<dbReference type="Pfam" id="PF13304">
    <property type="entry name" value="AAA_21"/>
    <property type="match status" value="1"/>
</dbReference>
<dbReference type="InterPro" id="IPR003959">
    <property type="entry name" value="ATPase_AAA_core"/>
</dbReference>
<dbReference type="PANTHER" id="PTHR40396:SF1">
    <property type="entry name" value="ATPASE AAA-TYPE CORE DOMAIN-CONTAINING PROTEIN"/>
    <property type="match status" value="1"/>
</dbReference>
<dbReference type="AlphaFoldDB" id="A0AAU6U7M5"/>
<dbReference type="SUPFAM" id="SSF52540">
    <property type="entry name" value="P-loop containing nucleoside triphosphate hydrolases"/>
    <property type="match status" value="1"/>
</dbReference>
<keyword evidence="2" id="KW-0067">ATP-binding</keyword>
<dbReference type="EMBL" id="CP095353">
    <property type="protein sequence ID" value="XAG70117.1"/>
    <property type="molecule type" value="Genomic_DNA"/>
</dbReference>
<dbReference type="GO" id="GO:0016887">
    <property type="term" value="F:ATP hydrolysis activity"/>
    <property type="evidence" value="ECO:0007669"/>
    <property type="project" value="InterPro"/>
</dbReference>
<proteinExistence type="predicted"/>
<name>A0AAU6U7M5_UNCXX</name>
<dbReference type="GO" id="GO:0005524">
    <property type="term" value="F:ATP binding"/>
    <property type="evidence" value="ECO:0007669"/>
    <property type="project" value="UniProtKB-KW"/>
</dbReference>
<evidence type="ECO:0000259" key="1">
    <source>
        <dbReference type="Pfam" id="PF13304"/>
    </source>
</evidence>
<dbReference type="PANTHER" id="PTHR40396">
    <property type="entry name" value="ATPASE-LIKE PROTEIN"/>
    <property type="match status" value="1"/>
</dbReference>
<keyword evidence="2" id="KW-0547">Nucleotide-binding</keyword>
<accession>A0AAU6U7M5</accession>
<feature type="domain" description="ATPase AAA-type core" evidence="1">
    <location>
        <begin position="49"/>
        <end position="364"/>
    </location>
</feature>
<gene>
    <name evidence="2" type="ORF">MRM75_03720</name>
</gene>